<organism evidence="6 7">
    <name type="scientific">Methylobacterium frigidaeris</name>
    <dbReference type="NCBI Taxonomy" id="2038277"/>
    <lineage>
        <taxon>Bacteria</taxon>
        <taxon>Pseudomonadati</taxon>
        <taxon>Pseudomonadota</taxon>
        <taxon>Alphaproteobacteria</taxon>
        <taxon>Hyphomicrobiales</taxon>
        <taxon>Methylobacteriaceae</taxon>
        <taxon>Methylobacterium</taxon>
    </lineage>
</organism>
<dbReference type="PANTHER" id="PTHR30055:SF238">
    <property type="entry name" value="MYCOFACTOCIN BIOSYNTHESIS TRANSCRIPTIONAL REGULATOR MFTR-RELATED"/>
    <property type="match status" value="1"/>
</dbReference>
<dbReference type="AlphaFoldDB" id="A0AA37H8F3"/>
<proteinExistence type="predicted"/>
<dbReference type="GO" id="GO:0000976">
    <property type="term" value="F:transcription cis-regulatory region binding"/>
    <property type="evidence" value="ECO:0007669"/>
    <property type="project" value="TreeGrafter"/>
</dbReference>
<dbReference type="RefSeq" id="WP_099900334.1">
    <property type="nucleotide sequence ID" value="NZ_BPQJ01000004.1"/>
</dbReference>
<comment type="caution">
    <text evidence="6">The sequence shown here is derived from an EMBL/GenBank/DDBJ whole genome shotgun (WGS) entry which is preliminary data.</text>
</comment>
<dbReference type="InterPro" id="IPR001647">
    <property type="entry name" value="HTH_TetR"/>
</dbReference>
<keyword evidence="7" id="KW-1185">Reference proteome</keyword>
<accession>A0AA37H8F3</accession>
<name>A0AA37H8F3_9HYPH</name>
<dbReference type="InterPro" id="IPR041347">
    <property type="entry name" value="MftR_C"/>
</dbReference>
<dbReference type="InterPro" id="IPR050109">
    <property type="entry name" value="HTH-type_TetR-like_transc_reg"/>
</dbReference>
<evidence type="ECO:0000256" key="4">
    <source>
        <dbReference type="PROSITE-ProRule" id="PRU00335"/>
    </source>
</evidence>
<evidence type="ECO:0000313" key="7">
    <source>
        <dbReference type="Proteomes" id="UP001055286"/>
    </source>
</evidence>
<dbReference type="PROSITE" id="PS50977">
    <property type="entry name" value="HTH_TETR_2"/>
    <property type="match status" value="1"/>
</dbReference>
<dbReference type="Pfam" id="PF17754">
    <property type="entry name" value="TetR_C_14"/>
    <property type="match status" value="1"/>
</dbReference>
<dbReference type="InterPro" id="IPR009057">
    <property type="entry name" value="Homeodomain-like_sf"/>
</dbReference>
<protein>
    <submittedName>
        <fullName evidence="6">HTH-type transcriptional regulator BetI</fullName>
    </submittedName>
</protein>
<dbReference type="GO" id="GO:0003700">
    <property type="term" value="F:DNA-binding transcription factor activity"/>
    <property type="evidence" value="ECO:0007669"/>
    <property type="project" value="TreeGrafter"/>
</dbReference>
<dbReference type="EMBL" id="BPQJ01000004">
    <property type="protein sequence ID" value="GJD61033.1"/>
    <property type="molecule type" value="Genomic_DNA"/>
</dbReference>
<keyword evidence="1" id="KW-0805">Transcription regulation</keyword>
<dbReference type="Proteomes" id="UP001055286">
    <property type="component" value="Unassembled WGS sequence"/>
</dbReference>
<reference evidence="6" key="2">
    <citation type="submission" date="2021-08" db="EMBL/GenBank/DDBJ databases">
        <authorList>
            <person name="Tani A."/>
            <person name="Ola A."/>
            <person name="Ogura Y."/>
            <person name="Katsura K."/>
            <person name="Hayashi T."/>
        </authorList>
    </citation>
    <scope>NUCLEOTIDE SEQUENCE</scope>
    <source>
        <strain evidence="6">JCM 32048</strain>
    </source>
</reference>
<reference evidence="6" key="1">
    <citation type="journal article" date="2016" name="Front. Microbiol.">
        <title>Genome Sequence of the Piezophilic, Mesophilic Sulfate-Reducing Bacterium Desulfovibrio indicus J2T.</title>
        <authorList>
            <person name="Cao J."/>
            <person name="Maignien L."/>
            <person name="Shao Z."/>
            <person name="Alain K."/>
            <person name="Jebbar M."/>
        </authorList>
    </citation>
    <scope>NUCLEOTIDE SEQUENCE</scope>
    <source>
        <strain evidence="6">JCM 32048</strain>
    </source>
</reference>
<gene>
    <name evidence="6" type="primary">betI_2</name>
    <name evidence="6" type="ORF">MPEAHAMD_1173</name>
</gene>
<evidence type="ECO:0000259" key="5">
    <source>
        <dbReference type="PROSITE" id="PS50977"/>
    </source>
</evidence>
<evidence type="ECO:0000256" key="3">
    <source>
        <dbReference type="ARBA" id="ARBA00023163"/>
    </source>
</evidence>
<keyword evidence="2 4" id="KW-0238">DNA-binding</keyword>
<evidence type="ECO:0000256" key="1">
    <source>
        <dbReference type="ARBA" id="ARBA00023015"/>
    </source>
</evidence>
<keyword evidence="3" id="KW-0804">Transcription</keyword>
<dbReference type="PROSITE" id="PS01081">
    <property type="entry name" value="HTH_TETR_1"/>
    <property type="match status" value="1"/>
</dbReference>
<evidence type="ECO:0000256" key="2">
    <source>
        <dbReference type="ARBA" id="ARBA00023125"/>
    </source>
</evidence>
<dbReference type="PRINTS" id="PR00455">
    <property type="entry name" value="HTHTETR"/>
</dbReference>
<feature type="domain" description="HTH tetR-type" evidence="5">
    <location>
        <begin position="22"/>
        <end position="82"/>
    </location>
</feature>
<feature type="DNA-binding region" description="H-T-H motif" evidence="4">
    <location>
        <begin position="45"/>
        <end position="64"/>
    </location>
</feature>
<dbReference type="Gene3D" id="1.10.357.10">
    <property type="entry name" value="Tetracycline Repressor, domain 2"/>
    <property type="match status" value="1"/>
</dbReference>
<dbReference type="InterPro" id="IPR023772">
    <property type="entry name" value="DNA-bd_HTH_TetR-type_CS"/>
</dbReference>
<evidence type="ECO:0000313" key="6">
    <source>
        <dbReference type="EMBL" id="GJD61033.1"/>
    </source>
</evidence>
<dbReference type="PANTHER" id="PTHR30055">
    <property type="entry name" value="HTH-TYPE TRANSCRIPTIONAL REGULATOR RUTR"/>
    <property type="match status" value="1"/>
</dbReference>
<dbReference type="SUPFAM" id="SSF46689">
    <property type="entry name" value="Homeodomain-like"/>
    <property type="match status" value="1"/>
</dbReference>
<sequence>MTSEPPETETPKPEGLRARKRQETLQRIAETGLRLFGERGYEATTLDAIAEAAGISRRTFFSYFRSKEEILLEWQMRGFSAQLRRAVLAQPADRAPIAVVRDAMLQLAAGIRAQEFISIDRVMRASETLQARKQATYALQERALHEALVERWPDPARSQALRLVAMVSLGAMRLAIEAWIQAGGDRGAAPFLEDAFAQIAAEVCGVGGPSPAA</sequence>
<dbReference type="Pfam" id="PF00440">
    <property type="entry name" value="TetR_N"/>
    <property type="match status" value="1"/>
</dbReference>